<name>A0A1R1X8A2_9FUNG</name>
<accession>A0A1R1X8A2</accession>
<dbReference type="Gene3D" id="1.10.510.10">
    <property type="entry name" value="Transferase(Phosphotransferase) domain 1"/>
    <property type="match status" value="1"/>
</dbReference>
<evidence type="ECO:0000313" key="3">
    <source>
        <dbReference type="Proteomes" id="UP000187283"/>
    </source>
</evidence>
<gene>
    <name evidence="2" type="ORF">AYI70_g10065</name>
</gene>
<feature type="domain" description="Protein kinase" evidence="1">
    <location>
        <begin position="1"/>
        <end position="178"/>
    </location>
</feature>
<dbReference type="SUPFAM" id="SSF56112">
    <property type="entry name" value="Protein kinase-like (PK-like)"/>
    <property type="match status" value="1"/>
</dbReference>
<dbReference type="PANTHER" id="PTHR24362">
    <property type="entry name" value="SERINE/THREONINE-PROTEIN KINASE NEK"/>
    <property type="match status" value="1"/>
</dbReference>
<dbReference type="GO" id="GO:0004672">
    <property type="term" value="F:protein kinase activity"/>
    <property type="evidence" value="ECO:0007669"/>
    <property type="project" value="InterPro"/>
</dbReference>
<dbReference type="EMBL" id="LSSN01004796">
    <property type="protein sequence ID" value="OMJ10871.1"/>
    <property type="molecule type" value="Genomic_DNA"/>
</dbReference>
<dbReference type="Pfam" id="PF00069">
    <property type="entry name" value="Pkinase"/>
    <property type="match status" value="1"/>
</dbReference>
<organism evidence="2 3">
    <name type="scientific">Smittium culicis</name>
    <dbReference type="NCBI Taxonomy" id="133412"/>
    <lineage>
        <taxon>Eukaryota</taxon>
        <taxon>Fungi</taxon>
        <taxon>Fungi incertae sedis</taxon>
        <taxon>Zoopagomycota</taxon>
        <taxon>Kickxellomycotina</taxon>
        <taxon>Harpellomycetes</taxon>
        <taxon>Harpellales</taxon>
        <taxon>Legeriomycetaceae</taxon>
        <taxon>Smittium</taxon>
    </lineage>
</organism>
<evidence type="ECO:0000259" key="1">
    <source>
        <dbReference type="PROSITE" id="PS50011"/>
    </source>
</evidence>
<keyword evidence="2" id="KW-0808">Transferase</keyword>
<dbReference type="AlphaFoldDB" id="A0A1R1X8A2"/>
<dbReference type="InterPro" id="IPR011009">
    <property type="entry name" value="Kinase-like_dom_sf"/>
</dbReference>
<keyword evidence="2" id="KW-0418">Kinase</keyword>
<keyword evidence="3" id="KW-1185">Reference proteome</keyword>
<dbReference type="OrthoDB" id="4062651at2759"/>
<reference evidence="2 3" key="1">
    <citation type="submission" date="2017-01" db="EMBL/GenBank/DDBJ databases">
        <authorList>
            <person name="Mah S.A."/>
            <person name="Swanson W.J."/>
            <person name="Moy G.W."/>
            <person name="Vacquier V.D."/>
        </authorList>
    </citation>
    <scope>NUCLEOTIDE SEQUENCE [LARGE SCALE GENOMIC DNA]</scope>
    <source>
        <strain evidence="2 3">GSMNP</strain>
    </source>
</reference>
<sequence>MHKLDSVEHSLFCDSSEFFKVEPSVLNLNQSEQVLNSIDISKHVFSNSDMSEINKNVEILVGTKNYIAPEIFETKYSEINKMIDPYSADIWSLGIVLIALITTHFPWEIAIPEVSHNFREFSKSDFSNRCMYFCEMMDSLGFVDDITEHIIISLVGMLNPNNPNRREISRVVIPGIEK</sequence>
<proteinExistence type="predicted"/>
<evidence type="ECO:0000313" key="2">
    <source>
        <dbReference type="EMBL" id="OMJ10871.1"/>
    </source>
</evidence>
<dbReference type="Proteomes" id="UP000187283">
    <property type="component" value="Unassembled WGS sequence"/>
</dbReference>
<dbReference type="GO" id="GO:0005524">
    <property type="term" value="F:ATP binding"/>
    <property type="evidence" value="ECO:0007669"/>
    <property type="project" value="InterPro"/>
</dbReference>
<comment type="caution">
    <text evidence="2">The sequence shown here is derived from an EMBL/GenBank/DDBJ whole genome shotgun (WGS) entry which is preliminary data.</text>
</comment>
<dbReference type="PROSITE" id="PS50011">
    <property type="entry name" value="PROTEIN_KINASE_DOM"/>
    <property type="match status" value="1"/>
</dbReference>
<protein>
    <submittedName>
        <fullName evidence="2">Putative serine/threonine-protein kinase HAL5-like</fullName>
    </submittedName>
</protein>
<dbReference type="PANTHER" id="PTHR24362:SF309">
    <property type="entry name" value="PROTEIN KINASE DOMAIN-CONTAINING PROTEIN"/>
    <property type="match status" value="1"/>
</dbReference>
<dbReference type="InterPro" id="IPR000719">
    <property type="entry name" value="Prot_kinase_dom"/>
</dbReference>